<evidence type="ECO:0000256" key="5">
    <source>
        <dbReference type="ARBA" id="ARBA00037941"/>
    </source>
</evidence>
<dbReference type="RefSeq" id="WP_338198597.1">
    <property type="nucleotide sequence ID" value="NZ_JAEKNR010000022.1"/>
</dbReference>
<name>A0A934N5M4_9BACT</name>
<dbReference type="Gene3D" id="3.50.50.60">
    <property type="entry name" value="FAD/NAD(P)-binding domain"/>
    <property type="match status" value="1"/>
</dbReference>
<keyword evidence="2" id="KW-0285">Flavoprotein</keyword>
<evidence type="ECO:0000256" key="2">
    <source>
        <dbReference type="ARBA" id="ARBA00022630"/>
    </source>
</evidence>
<comment type="caution">
    <text evidence="7">The sequence shown here is derived from an EMBL/GenBank/DDBJ whole genome shotgun (WGS) entry which is preliminary data.</text>
</comment>
<comment type="similarity">
    <text evidence="5">Belongs to the L2HGDH family.</text>
</comment>
<dbReference type="NCBIfam" id="NF008726">
    <property type="entry name" value="PRK11728.1"/>
    <property type="match status" value="1"/>
</dbReference>
<dbReference type="PANTHER" id="PTHR43104:SF2">
    <property type="entry name" value="L-2-HYDROXYGLUTARATE DEHYDROGENASE, MITOCHONDRIAL"/>
    <property type="match status" value="1"/>
</dbReference>
<dbReference type="Pfam" id="PF01266">
    <property type="entry name" value="DAO"/>
    <property type="match status" value="1"/>
</dbReference>
<dbReference type="EMBL" id="JAEKNR010000022">
    <property type="protein sequence ID" value="MBJ7596766.1"/>
    <property type="molecule type" value="Genomic_DNA"/>
</dbReference>
<evidence type="ECO:0000256" key="1">
    <source>
        <dbReference type="ARBA" id="ARBA00001974"/>
    </source>
</evidence>
<dbReference type="InterPro" id="IPR036188">
    <property type="entry name" value="FAD/NAD-bd_sf"/>
</dbReference>
<evidence type="ECO:0000313" key="8">
    <source>
        <dbReference type="Proteomes" id="UP000612893"/>
    </source>
</evidence>
<dbReference type="EC" id="1.1.3.-" evidence="7"/>
<dbReference type="PANTHER" id="PTHR43104">
    <property type="entry name" value="L-2-HYDROXYGLUTARATE DEHYDROGENASE, MITOCHONDRIAL"/>
    <property type="match status" value="1"/>
</dbReference>
<proteinExistence type="inferred from homology"/>
<dbReference type="Gene3D" id="3.30.9.10">
    <property type="entry name" value="D-Amino Acid Oxidase, subunit A, domain 2"/>
    <property type="match status" value="1"/>
</dbReference>
<dbReference type="InterPro" id="IPR006076">
    <property type="entry name" value="FAD-dep_OxRdtase"/>
</dbReference>
<evidence type="ECO:0000313" key="7">
    <source>
        <dbReference type="EMBL" id="MBJ7596766.1"/>
    </source>
</evidence>
<gene>
    <name evidence="7" type="primary">lhgO</name>
    <name evidence="7" type="ORF">JF922_01580</name>
</gene>
<dbReference type="Proteomes" id="UP000612893">
    <property type="component" value="Unassembled WGS sequence"/>
</dbReference>
<organism evidence="7 8">
    <name type="scientific">Candidatus Nephthysia bennettiae</name>
    <dbReference type="NCBI Taxonomy" id="3127016"/>
    <lineage>
        <taxon>Bacteria</taxon>
        <taxon>Bacillati</taxon>
        <taxon>Candidatus Dormiibacterota</taxon>
        <taxon>Candidatus Dormibacteria</taxon>
        <taxon>Candidatus Dormibacterales</taxon>
        <taxon>Candidatus Dormibacteraceae</taxon>
        <taxon>Candidatus Nephthysia</taxon>
    </lineage>
</organism>
<dbReference type="AlphaFoldDB" id="A0A934N5M4"/>
<protein>
    <submittedName>
        <fullName evidence="7">L-2-hydroxyglutarate oxidase</fullName>
        <ecNumber evidence="7">1.1.3.-</ecNumber>
    </submittedName>
</protein>
<comment type="cofactor">
    <cofactor evidence="1">
        <name>FAD</name>
        <dbReference type="ChEBI" id="CHEBI:57692"/>
    </cofactor>
</comment>
<keyword evidence="3" id="KW-0274">FAD</keyword>
<keyword evidence="4 7" id="KW-0560">Oxidoreductase</keyword>
<dbReference type="SUPFAM" id="SSF51905">
    <property type="entry name" value="FAD/NAD(P)-binding domain"/>
    <property type="match status" value="1"/>
</dbReference>
<reference evidence="7" key="1">
    <citation type="submission" date="2020-10" db="EMBL/GenBank/DDBJ databases">
        <title>Ca. Dormibacterota MAGs.</title>
        <authorList>
            <person name="Montgomery K."/>
        </authorList>
    </citation>
    <scope>NUCLEOTIDE SEQUENCE [LARGE SCALE GENOMIC DNA]</scope>
    <source>
        <strain evidence="7">SC8812_S17_10</strain>
    </source>
</reference>
<evidence type="ECO:0000256" key="4">
    <source>
        <dbReference type="ARBA" id="ARBA00023002"/>
    </source>
</evidence>
<dbReference type="GO" id="GO:0047545">
    <property type="term" value="F:(S)-2-hydroxyglutarate dehydrogenase activity"/>
    <property type="evidence" value="ECO:0007669"/>
    <property type="project" value="TreeGrafter"/>
</dbReference>
<evidence type="ECO:0000259" key="6">
    <source>
        <dbReference type="Pfam" id="PF01266"/>
    </source>
</evidence>
<feature type="domain" description="FAD dependent oxidoreductase" evidence="6">
    <location>
        <begin position="5"/>
        <end position="395"/>
    </location>
</feature>
<dbReference type="GO" id="GO:0005737">
    <property type="term" value="C:cytoplasm"/>
    <property type="evidence" value="ECO:0007669"/>
    <property type="project" value="TreeGrafter"/>
</dbReference>
<evidence type="ECO:0000256" key="3">
    <source>
        <dbReference type="ARBA" id="ARBA00022827"/>
    </source>
</evidence>
<keyword evidence="8" id="KW-1185">Reference proteome</keyword>
<accession>A0A934N5M4</accession>
<sequence length="419" mass="45252">MALYDMAVVGAGVVGLASARELVARKPGLRLAVIDKEPRIGAHQTGHNSGVIHSGIYYTPGSLKARLCVAGSRELYAYCESRGIRTERCGKVIVATEEQELGRLQDLHRRGLANGVEGLELVGPERLRELEPHSGGIAALWSPNAGIVDYSAVASHYSLDVRNGGGEIHTGRRLTGLRTLRDRVVLETSEGELEARRVLTCAGLQADRVAALSGGGREPRVVAFRGDYWQLRPQARHLCRNMIYPVPDPAFPFLGVHATRRIGTGEIWLGPNAVAAFAREGYRRRDVAVRDLLEALGNPGFRRLARAYWRTGAQEMWRDFSKRAFCASVQRYIPEVTLGDMVPGPSGVRAQALDASGRLIDDFVVEAEEGRVLHVRNAPSPAATSSLAIGRLIADAAEEAFGERAGQLRSAATSPAAGG</sequence>